<dbReference type="AlphaFoldDB" id="A0A556RS93"/>
<evidence type="ECO:0000313" key="1">
    <source>
        <dbReference type="EMBL" id="TSJ91776.1"/>
    </source>
</evidence>
<dbReference type="RefSeq" id="WP_144187478.1">
    <property type="nucleotide sequence ID" value="NZ_VMHL01000001.1"/>
</dbReference>
<sequence length="67" mass="7632">MTVEIIPVNNWECRAIQEAILKSAENLHLDPVSLAEQLITAFDKVNKHYSTRSREIATVQINPSWVV</sequence>
<gene>
    <name evidence="1" type="ORF">FPQ14_00470</name>
</gene>
<organism evidence="1 2">
    <name type="scientific">Gilliamella apicola</name>
    <dbReference type="NCBI Taxonomy" id="1196095"/>
    <lineage>
        <taxon>Bacteria</taxon>
        <taxon>Pseudomonadati</taxon>
        <taxon>Pseudomonadota</taxon>
        <taxon>Gammaproteobacteria</taxon>
        <taxon>Orbales</taxon>
        <taxon>Orbaceae</taxon>
        <taxon>Gilliamella</taxon>
    </lineage>
</organism>
<proteinExistence type="predicted"/>
<evidence type="ECO:0000313" key="2">
    <source>
        <dbReference type="Proteomes" id="UP000319138"/>
    </source>
</evidence>
<dbReference type="EMBL" id="VMHL01000001">
    <property type="protein sequence ID" value="TSJ91776.1"/>
    <property type="molecule type" value="Genomic_DNA"/>
</dbReference>
<name>A0A556RS93_9GAMM</name>
<reference evidence="1 2" key="1">
    <citation type="submission" date="2019-07" db="EMBL/GenBank/DDBJ databases">
        <title>Gilliamella genomes.</title>
        <authorList>
            <person name="Zheng H."/>
        </authorList>
    </citation>
    <scope>NUCLEOTIDE SEQUENCE [LARGE SCALE GENOMIC DNA]</scope>
    <source>
        <strain evidence="1 2">W8131</strain>
    </source>
</reference>
<accession>A0A556RS93</accession>
<comment type="caution">
    <text evidence="1">The sequence shown here is derived from an EMBL/GenBank/DDBJ whole genome shotgun (WGS) entry which is preliminary data.</text>
</comment>
<dbReference type="Proteomes" id="UP000319138">
    <property type="component" value="Unassembled WGS sequence"/>
</dbReference>
<protein>
    <submittedName>
        <fullName evidence="1">Uncharacterized protein</fullName>
    </submittedName>
</protein>